<feature type="region of interest" description="Disordered" evidence="2">
    <location>
        <begin position="1752"/>
        <end position="1781"/>
    </location>
</feature>
<evidence type="ECO:0000256" key="2">
    <source>
        <dbReference type="SAM" id="MobiDB-lite"/>
    </source>
</evidence>
<dbReference type="PANTHER" id="PTHR47242">
    <property type="entry name" value="TRAF-LIKE FAMILY PROTEIN"/>
    <property type="match status" value="1"/>
</dbReference>
<accession>A0ABP1G5P6</accession>
<name>A0ABP1G5P6_9CHLO</name>
<feature type="region of interest" description="Disordered" evidence="2">
    <location>
        <begin position="1658"/>
        <end position="1690"/>
    </location>
</feature>
<dbReference type="EMBL" id="CAXHTA020000015">
    <property type="protein sequence ID" value="CAL5225864.1"/>
    <property type="molecule type" value="Genomic_DNA"/>
</dbReference>
<feature type="region of interest" description="Disordered" evidence="2">
    <location>
        <begin position="712"/>
        <end position="733"/>
    </location>
</feature>
<feature type="compositionally biased region" description="Basic and acidic residues" evidence="2">
    <location>
        <begin position="1844"/>
        <end position="1869"/>
    </location>
</feature>
<dbReference type="PANTHER" id="PTHR47242:SF1">
    <property type="entry name" value="TRAF-LIKE FAMILY PROTEIN"/>
    <property type="match status" value="1"/>
</dbReference>
<evidence type="ECO:0000313" key="4">
    <source>
        <dbReference type="EMBL" id="CAL5225864.1"/>
    </source>
</evidence>
<feature type="compositionally biased region" description="Low complexity" evidence="2">
    <location>
        <begin position="1768"/>
        <end position="1780"/>
    </location>
</feature>
<feature type="region of interest" description="Disordered" evidence="2">
    <location>
        <begin position="2014"/>
        <end position="2212"/>
    </location>
</feature>
<reference evidence="4 5" key="1">
    <citation type="submission" date="2024-06" db="EMBL/GenBank/DDBJ databases">
        <authorList>
            <person name="Kraege A."/>
            <person name="Thomma B."/>
        </authorList>
    </citation>
    <scope>NUCLEOTIDE SEQUENCE [LARGE SCALE GENOMIC DNA]</scope>
</reference>
<feature type="compositionally biased region" description="Polar residues" evidence="2">
    <location>
        <begin position="2021"/>
        <end position="2039"/>
    </location>
</feature>
<feature type="coiled-coil region" evidence="1">
    <location>
        <begin position="1908"/>
        <end position="1942"/>
    </location>
</feature>
<evidence type="ECO:0000259" key="3">
    <source>
        <dbReference type="PROSITE" id="PS50144"/>
    </source>
</evidence>
<dbReference type="Gene3D" id="2.60.210.10">
    <property type="entry name" value="Apoptosis, Tumor Necrosis Factor Receptor Associated Protein 2, Chain A"/>
    <property type="match status" value="4"/>
</dbReference>
<feature type="compositionally biased region" description="Low complexity" evidence="2">
    <location>
        <begin position="1115"/>
        <end position="1128"/>
    </location>
</feature>
<proteinExistence type="predicted"/>
<feature type="compositionally biased region" description="Polar residues" evidence="2">
    <location>
        <begin position="1147"/>
        <end position="1170"/>
    </location>
</feature>
<feature type="compositionally biased region" description="Low complexity" evidence="2">
    <location>
        <begin position="1174"/>
        <end position="1185"/>
    </location>
</feature>
<feature type="compositionally biased region" description="Polar residues" evidence="2">
    <location>
        <begin position="714"/>
        <end position="729"/>
    </location>
</feature>
<feature type="compositionally biased region" description="Polar residues" evidence="2">
    <location>
        <begin position="870"/>
        <end position="883"/>
    </location>
</feature>
<feature type="compositionally biased region" description="Low complexity" evidence="2">
    <location>
        <begin position="908"/>
        <end position="924"/>
    </location>
</feature>
<feature type="region of interest" description="Disordered" evidence="2">
    <location>
        <begin position="356"/>
        <end position="376"/>
    </location>
</feature>
<feature type="region of interest" description="Disordered" evidence="2">
    <location>
        <begin position="2236"/>
        <end position="2274"/>
    </location>
</feature>
<evidence type="ECO:0000313" key="5">
    <source>
        <dbReference type="Proteomes" id="UP001497392"/>
    </source>
</evidence>
<dbReference type="Proteomes" id="UP001497392">
    <property type="component" value="Unassembled WGS sequence"/>
</dbReference>
<feature type="compositionally biased region" description="Low complexity" evidence="2">
    <location>
        <begin position="1565"/>
        <end position="1579"/>
    </location>
</feature>
<dbReference type="Pfam" id="PF22486">
    <property type="entry name" value="MATH_2"/>
    <property type="match status" value="3"/>
</dbReference>
<keyword evidence="1" id="KW-0175">Coiled coil</keyword>
<comment type="caution">
    <text evidence="4">The sequence shown here is derived from an EMBL/GenBank/DDBJ whole genome shotgun (WGS) entry which is preliminary data.</text>
</comment>
<feature type="compositionally biased region" description="Basic and acidic residues" evidence="2">
    <location>
        <begin position="1129"/>
        <end position="1140"/>
    </location>
</feature>
<feature type="domain" description="MATH" evidence="3">
    <location>
        <begin position="195"/>
        <end position="332"/>
    </location>
</feature>
<feature type="compositionally biased region" description="Polar residues" evidence="2">
    <location>
        <begin position="1186"/>
        <end position="1235"/>
    </location>
</feature>
<feature type="domain" description="MATH" evidence="3">
    <location>
        <begin position="31"/>
        <end position="171"/>
    </location>
</feature>
<dbReference type="SUPFAM" id="SSF49599">
    <property type="entry name" value="TRAF domain-like"/>
    <property type="match status" value="4"/>
</dbReference>
<feature type="compositionally biased region" description="Low complexity" evidence="2">
    <location>
        <begin position="958"/>
        <end position="976"/>
    </location>
</feature>
<dbReference type="InterPro" id="IPR008974">
    <property type="entry name" value="TRAF-like"/>
</dbReference>
<sequence length="2311" mass="246770">MVEELAGGVARGDAPGNEAEELNVTRPNPFSATVTWRINWNQAKAKQKCLQSKYVEVGGKDCRLLVYPSGDTQALPGYVSFYLQLQDPNLISNHRWDCFASYTLAVLNSADGGADLSRESWHRFSSRPARQQTRPLSSSSHGWADFTSAAQILDAKAGFLVNGCITVSATVLVLEESVQFTRDTEGSAAGEESLSGKFTWRMSNFGLFRDMIRVQKIMSPPFSAGDCSLRISVYQSTVGGKEHLSLCLESKDLEATAAENEKTCWCLFRLGITNSKEGSKPFTRESFGRFSTDLKQTDSASLGWNDFMSMDTFTDAAQGYLKDGAAVFQASFQALKESSTVHRACPFRELTVNGRQAPRRIAGPQAKAGSKAQGASAADSHQATFVWRIEHFSRLKDVLKKRKITGLCVKSRRFLVGGYTCRLIIYPRGQSQPPQHLSMFLEVSDGQSSGNWSCFVSHRLAIVNQRDSSRSLVKESQNRYMKSAKDWGWREFITLQALFDADAGYLVNDDCIFAAEVLMLKESSEAHQMLASELAGTEPSRQLTAPPAGGADKAAATKTGEEVRFTWRLENFAAFRSILETRKVFSRFFAAEGCKLRVGAYTSLNTLCTYLESDVAADGQAERNFWVKSRVAVLNQRHPERTIWKESAICTKTWNSSVLQLIDLNELMDPESGFLGREGLILRVDVLECCPWFEFADLETYTSDQEAGVDASTDAYSESISAGTSSEEGSQVDDEEGSYFWQMMTFGYTVEWEEMTVDDARSATELIADDLATYYDESLVNVFMEGFQEFLDSPARVKLLLQPLKGQDASSGKQLCLLDFLSTPKQIRQHIVQTLLSKLAEISDPECAPSAQPSVTVAEAFKPLAAQPSAGETFTEGTTQPSPQRVGRVERRHQQLRAKQRTRPEIPATEATRARSTSCAASSAFIPEGQNHLMKDERRQISEDAACSTAFVGEESPLRPAGARSAGARAAGSALAEHSSAATERSADLDAEDSSSASIEEITGTTANVQSPSSKQLRMLARKLSQAEPGLKLSSSTLKQASDLISQATAKIEAQMSSGAMDSSVLSGLSQDTDFTALLQDIASGPASLSELSCKPDEAQESSRPSSEGEKDNMADSASEDVAAASVSAERKSFRQRFDPMRGFLSRRTSSVTSSQEPQCTTGASSSETSKPLAAEAAQQAEDAQSVYSLEEGTSQPEGPPATSSMHPPPQQAESSQQHLQTVPGEGSSTQAATKQSRDVLGVSSSAHDGSAEAAGQERHESDALRHEQSVHSVSSEEVLGMGLQWLQSAYTGWTAEIETCTLPVLPAEPEGLEPVRNLLSDLPGHQQAALALMSPSMVHKSSQGELGLLLLEKLMEGQDQPCKLNQHARMAILAALTQIETTDSDACSRIVLCLSKELDYNHFKTHELPWAVAAILRCMAALPAEPSAQPGPVTRAAAAVLHSACMLWGFPASAMCQAVRAAAQQHQVTAGHLLGSCTAALESTEYSHMPAGNVDVRKALHALVLMECIQQPQLRSEAASSLMQGIAQGQLGDRQVAGAIKECASSPAGRPVLMPDAHMRSNLAPSSSAEASEHASAPAEDKQYQDLWSGLVSCKPHTDPQHILWLGDRMLASPEKAVSQCASSVFIAVARHFPSKETESRIVTSLVDKAMAGAPASAAASSAQQGKAQRSKKGGAAAPPDSSPVASAGSANVANAARSALMALMREAEGCGQLALLLIMQKARAPAKEVDRLSLQLQKLEKDLEAARNAESSARAEAASEAKRRALQTAEAEAAGANARSEHAQALSTLQASVKKLEGRCEQLEKQVEWVKSERDEAQKVAEASAARVKELETAASRQKGHRKDDSKKAAKESKAAIHKAEVAEAARRKADEELKRVRAEASGAAELAATQVAASRALASSAENALAAKTAEAGQLAGKVRELEAKLAACQQQSGQLSAAVEQEQQKIRFYFGHDLEQLGWENLQELEQFHQSRLSRLLPRLAEKRQQALDEAASLQAAAVTAAVAESVVGSPRASGRVSGSATPSLPHTPTASTGGMTPRDVKASPQLGLHQGSMGSVESAASLDSRPVPKRASSSSSTASNWPAHAGGPLHGKGLPAAHGHLNGTSGMNPMGPPNRAPSPAPSDPLVKLTSRPAGNGSNAPGGRLGPLSSPFKIAHGSSPPSSLASAAASVMGPPGRRTPPPPQQFGARHPVNPSRAPGGSLTGGRPQRDVRVRLDATHSSSAANLQAAFSASAAPGQAPQRSGSEGVTFPCMFGTAPDQERRGPAQAPGGSGMFGAGHSAFSTTLWPHQMHPQAQNGISGTHQMWG</sequence>
<evidence type="ECO:0000256" key="1">
    <source>
        <dbReference type="SAM" id="Coils"/>
    </source>
</evidence>
<dbReference type="InterPro" id="IPR002083">
    <property type="entry name" value="MATH/TRAF_dom"/>
</dbReference>
<feature type="compositionally biased region" description="Low complexity" evidence="2">
    <location>
        <begin position="2162"/>
        <end position="2180"/>
    </location>
</feature>
<feature type="region of interest" description="Disordered" evidence="2">
    <location>
        <begin position="1088"/>
        <end position="1272"/>
    </location>
</feature>
<gene>
    <name evidence="4" type="primary">g8648</name>
    <name evidence="4" type="ORF">VP750_LOCUS7770</name>
</gene>
<dbReference type="CDD" id="cd00121">
    <property type="entry name" value="MATH"/>
    <property type="match status" value="4"/>
</dbReference>
<dbReference type="SMART" id="SM00061">
    <property type="entry name" value="MATH"/>
    <property type="match status" value="2"/>
</dbReference>
<feature type="compositionally biased region" description="Low complexity" evidence="2">
    <location>
        <begin position="2236"/>
        <end position="2247"/>
    </location>
</feature>
<feature type="domain" description="MATH" evidence="3">
    <location>
        <begin position="382"/>
        <end position="517"/>
    </location>
</feature>
<feature type="compositionally biased region" description="Low complexity" evidence="2">
    <location>
        <begin position="365"/>
        <end position="376"/>
    </location>
</feature>
<feature type="region of interest" description="Disordered" evidence="2">
    <location>
        <begin position="1548"/>
        <end position="1583"/>
    </location>
</feature>
<protein>
    <submittedName>
        <fullName evidence="4">G8648 protein</fullName>
    </submittedName>
</protein>
<feature type="domain" description="MATH" evidence="3">
    <location>
        <begin position="562"/>
        <end position="686"/>
    </location>
</feature>
<feature type="region of interest" description="Disordered" evidence="2">
    <location>
        <begin position="957"/>
        <end position="997"/>
    </location>
</feature>
<feature type="compositionally biased region" description="Pro residues" evidence="2">
    <location>
        <begin position="2115"/>
        <end position="2127"/>
    </location>
</feature>
<feature type="compositionally biased region" description="Basic and acidic residues" evidence="2">
    <location>
        <begin position="1256"/>
        <end position="1270"/>
    </location>
</feature>
<organism evidence="4 5">
    <name type="scientific">Coccomyxa viridis</name>
    <dbReference type="NCBI Taxonomy" id="1274662"/>
    <lineage>
        <taxon>Eukaryota</taxon>
        <taxon>Viridiplantae</taxon>
        <taxon>Chlorophyta</taxon>
        <taxon>core chlorophytes</taxon>
        <taxon>Trebouxiophyceae</taxon>
        <taxon>Trebouxiophyceae incertae sedis</taxon>
        <taxon>Coccomyxaceae</taxon>
        <taxon>Coccomyxa</taxon>
    </lineage>
</organism>
<dbReference type="PROSITE" id="PS50144">
    <property type="entry name" value="MATH"/>
    <property type="match status" value="4"/>
</dbReference>
<keyword evidence="5" id="KW-1185">Reference proteome</keyword>
<feature type="region of interest" description="Disordered" evidence="2">
    <location>
        <begin position="1"/>
        <end position="23"/>
    </location>
</feature>
<feature type="region of interest" description="Disordered" evidence="2">
    <location>
        <begin position="1834"/>
        <end position="1869"/>
    </location>
</feature>
<feature type="region of interest" description="Disordered" evidence="2">
    <location>
        <begin position="869"/>
        <end position="930"/>
    </location>
</feature>